<dbReference type="RefSeq" id="WP_109034708.1">
    <property type="nucleotide sequence ID" value="NZ_CP029210.1"/>
</dbReference>
<dbReference type="Pfam" id="PF03922">
    <property type="entry name" value="OmpW"/>
    <property type="match status" value="1"/>
</dbReference>
<dbReference type="OrthoDB" id="9807574at2"/>
<organism evidence="3 4">
    <name type="scientific">Aquabacterium olei</name>
    <dbReference type="NCBI Taxonomy" id="1296669"/>
    <lineage>
        <taxon>Bacteria</taxon>
        <taxon>Pseudomonadati</taxon>
        <taxon>Pseudomonadota</taxon>
        <taxon>Betaproteobacteria</taxon>
        <taxon>Burkholderiales</taxon>
        <taxon>Aquabacterium</taxon>
    </lineage>
</organism>
<dbReference type="KEGG" id="aon:DEH84_03185"/>
<proteinExistence type="predicted"/>
<dbReference type="PANTHER" id="PTHR36920">
    <property type="match status" value="1"/>
</dbReference>
<reference evidence="3 4" key="1">
    <citation type="submission" date="2018-05" db="EMBL/GenBank/DDBJ databases">
        <title>complete genome sequence of Aquabacterium olei NBRC 110486.</title>
        <authorList>
            <person name="Tang B."/>
            <person name="Chang J."/>
            <person name="Zhang L."/>
            <person name="Yang H."/>
        </authorList>
    </citation>
    <scope>NUCLEOTIDE SEQUENCE [LARGE SCALE GENOMIC DNA]</scope>
    <source>
        <strain evidence="3 4">NBRC 110486</strain>
    </source>
</reference>
<feature type="signal peptide" evidence="2">
    <location>
        <begin position="1"/>
        <end position="26"/>
    </location>
</feature>
<evidence type="ECO:0000256" key="1">
    <source>
        <dbReference type="ARBA" id="ARBA00004442"/>
    </source>
</evidence>
<dbReference type="EMBL" id="CP029210">
    <property type="protein sequence ID" value="AWI52536.1"/>
    <property type="molecule type" value="Genomic_DNA"/>
</dbReference>
<dbReference type="InterPro" id="IPR011250">
    <property type="entry name" value="OMP/PagP_B-barrel"/>
</dbReference>
<keyword evidence="4" id="KW-1185">Reference proteome</keyword>
<dbReference type="PANTHER" id="PTHR36920:SF1">
    <property type="entry name" value="OUTER MEMBRANE PROTEIN W"/>
    <property type="match status" value="1"/>
</dbReference>
<evidence type="ECO:0000313" key="4">
    <source>
        <dbReference type="Proteomes" id="UP000244892"/>
    </source>
</evidence>
<protein>
    <recommendedName>
        <fullName evidence="5">OmpW family protein</fullName>
    </recommendedName>
</protein>
<evidence type="ECO:0000256" key="2">
    <source>
        <dbReference type="SAM" id="SignalP"/>
    </source>
</evidence>
<gene>
    <name evidence="3" type="ORF">DEH84_03185</name>
</gene>
<feature type="chain" id="PRO_5016091172" description="OmpW family protein" evidence="2">
    <location>
        <begin position="27"/>
        <end position="373"/>
    </location>
</feature>
<sequence>MIRRGRFALNLFSLAFAASLSGGVQAQASDPYIAKQLSSAVRGNLFMRLGYTSISVQNKSGDARDITGPVVTMADLDAAAALGDSLPASDPLSAWQLKSNIDDGVTPGNSPDGPEAIYSSYMDLFRSAVAQEGGGLGTPKGIKAKVGNSATVTLSLGYWLSDDHTWVAEAYVLAAPLTVKAYGDGVNVNGKPNGLAGKEIIETKMLPPLAVFGRYFGNRESRFRPYLGVGATYAVFFDTRTTNAYESYVGGRSTAKLKNAFGVGPFAGLKWQIDDDWHVSLAVGQVKIKTEATVTSYNTQIRSGDRVLADYVTTVGEAIKLAEGRTGADPQFTTKLMQLVARNRGGADQGTYVRKQDQSLTNTIFNISIGRSF</sequence>
<keyword evidence="2" id="KW-0732">Signal</keyword>
<evidence type="ECO:0008006" key="5">
    <source>
        <dbReference type="Google" id="ProtNLM"/>
    </source>
</evidence>
<dbReference type="GO" id="GO:0055085">
    <property type="term" value="P:transmembrane transport"/>
    <property type="evidence" value="ECO:0007669"/>
    <property type="project" value="TreeGrafter"/>
</dbReference>
<accession>A0A2U8FQE7</accession>
<dbReference type="Gene3D" id="2.40.160.20">
    <property type="match status" value="1"/>
</dbReference>
<dbReference type="Proteomes" id="UP000244892">
    <property type="component" value="Chromosome"/>
</dbReference>
<dbReference type="GO" id="GO:0009279">
    <property type="term" value="C:cell outer membrane"/>
    <property type="evidence" value="ECO:0007669"/>
    <property type="project" value="UniProtKB-SubCell"/>
</dbReference>
<evidence type="ECO:0000313" key="3">
    <source>
        <dbReference type="EMBL" id="AWI52536.1"/>
    </source>
</evidence>
<comment type="subcellular location">
    <subcellularLocation>
        <location evidence="1">Cell outer membrane</location>
    </subcellularLocation>
</comment>
<name>A0A2U8FQE7_9BURK</name>
<dbReference type="InterPro" id="IPR005618">
    <property type="entry name" value="OMPW"/>
</dbReference>
<dbReference type="AlphaFoldDB" id="A0A2U8FQE7"/>
<dbReference type="SUPFAM" id="SSF56925">
    <property type="entry name" value="OMPA-like"/>
    <property type="match status" value="1"/>
</dbReference>